<sequence length="139" mass="15117">MSVETITGADKPSSLILAISSTHFICCRGTDTTTTSAMPQNRSATGSYTVIVNPGHGSATKQSNSCAMTWQFAPQEALTAHLKSPKKNTNVLIFPSWRSLTEAEREYGTMKDLWTPRLTHPENVSKCPVSPQENESTSV</sequence>
<feature type="region of interest" description="Disordered" evidence="1">
    <location>
        <begin position="119"/>
        <end position="139"/>
    </location>
</feature>
<evidence type="ECO:0000256" key="1">
    <source>
        <dbReference type="SAM" id="MobiDB-lite"/>
    </source>
</evidence>
<organism evidence="2 3">
    <name type="scientific">Solea senegalensis</name>
    <name type="common">Senegalese sole</name>
    <dbReference type="NCBI Taxonomy" id="28829"/>
    <lineage>
        <taxon>Eukaryota</taxon>
        <taxon>Metazoa</taxon>
        <taxon>Chordata</taxon>
        <taxon>Craniata</taxon>
        <taxon>Vertebrata</taxon>
        <taxon>Euteleostomi</taxon>
        <taxon>Actinopterygii</taxon>
        <taxon>Neopterygii</taxon>
        <taxon>Teleostei</taxon>
        <taxon>Neoteleostei</taxon>
        <taxon>Acanthomorphata</taxon>
        <taxon>Carangaria</taxon>
        <taxon>Pleuronectiformes</taxon>
        <taxon>Pleuronectoidei</taxon>
        <taxon>Soleidae</taxon>
        <taxon>Solea</taxon>
    </lineage>
</organism>
<evidence type="ECO:0000313" key="2">
    <source>
        <dbReference type="EMBL" id="KAG7503707.1"/>
    </source>
</evidence>
<evidence type="ECO:0000313" key="3">
    <source>
        <dbReference type="Proteomes" id="UP000693946"/>
    </source>
</evidence>
<dbReference type="Proteomes" id="UP000693946">
    <property type="component" value="Linkage Group LG2"/>
</dbReference>
<name>A0AAV6RDT2_SOLSE</name>
<keyword evidence="3" id="KW-1185">Reference proteome</keyword>
<gene>
    <name evidence="2" type="ORF">JOB18_043542</name>
</gene>
<dbReference type="EMBL" id="JAGKHQ010000012">
    <property type="protein sequence ID" value="KAG7503707.1"/>
    <property type="molecule type" value="Genomic_DNA"/>
</dbReference>
<protein>
    <submittedName>
        <fullName evidence="2">Uncharacterized protein</fullName>
    </submittedName>
</protein>
<comment type="caution">
    <text evidence="2">The sequence shown here is derived from an EMBL/GenBank/DDBJ whole genome shotgun (WGS) entry which is preliminary data.</text>
</comment>
<reference evidence="2 3" key="1">
    <citation type="journal article" date="2021" name="Sci. Rep.">
        <title>Chromosome anchoring in Senegalese sole (Solea senegalensis) reveals sex-associated markers and genome rearrangements in flatfish.</title>
        <authorList>
            <person name="Guerrero-Cozar I."/>
            <person name="Gomez-Garrido J."/>
            <person name="Berbel C."/>
            <person name="Martinez-Blanch J.F."/>
            <person name="Alioto T."/>
            <person name="Claros M.G."/>
            <person name="Gagnaire P.A."/>
            <person name="Manchado M."/>
        </authorList>
    </citation>
    <scope>NUCLEOTIDE SEQUENCE [LARGE SCALE GENOMIC DNA]</scope>
    <source>
        <strain evidence="2">Sse05_10M</strain>
    </source>
</reference>
<accession>A0AAV6RDT2</accession>
<dbReference type="AlphaFoldDB" id="A0AAV6RDT2"/>
<proteinExistence type="predicted"/>